<dbReference type="InterPro" id="IPR001296">
    <property type="entry name" value="Glyco_trans_1"/>
</dbReference>
<reference evidence="3 4" key="1">
    <citation type="submission" date="2020-04" db="EMBL/GenBank/DDBJ databases">
        <authorList>
            <person name="Yoon J."/>
        </authorList>
    </citation>
    <scope>NUCLEOTIDE SEQUENCE [LARGE SCALE GENOMIC DNA]</scope>
    <source>
        <strain evidence="3 4">KMU-166</strain>
    </source>
</reference>
<evidence type="ECO:0000259" key="2">
    <source>
        <dbReference type="Pfam" id="PF13439"/>
    </source>
</evidence>
<evidence type="ECO:0000259" key="1">
    <source>
        <dbReference type="Pfam" id="PF00534"/>
    </source>
</evidence>
<evidence type="ECO:0000313" key="4">
    <source>
        <dbReference type="Proteomes" id="UP000765845"/>
    </source>
</evidence>
<gene>
    <name evidence="3" type="ORF">HCU74_19310</name>
</gene>
<feature type="domain" description="Glycosyltransferase subfamily 4-like N-terminal" evidence="2">
    <location>
        <begin position="22"/>
        <end position="190"/>
    </location>
</feature>
<dbReference type="SUPFAM" id="SSF53756">
    <property type="entry name" value="UDP-Glycosyltransferase/glycogen phosphorylase"/>
    <property type="match status" value="1"/>
</dbReference>
<evidence type="ECO:0000313" key="3">
    <source>
        <dbReference type="EMBL" id="NKI19561.1"/>
    </source>
</evidence>
<proteinExistence type="predicted"/>
<keyword evidence="4" id="KW-1185">Reference proteome</keyword>
<organism evidence="3 4">
    <name type="scientific">Spongiibacter thalassae</name>
    <dbReference type="NCBI Taxonomy" id="2721624"/>
    <lineage>
        <taxon>Bacteria</taxon>
        <taxon>Pseudomonadati</taxon>
        <taxon>Pseudomonadota</taxon>
        <taxon>Gammaproteobacteria</taxon>
        <taxon>Cellvibrionales</taxon>
        <taxon>Spongiibacteraceae</taxon>
        <taxon>Spongiibacter</taxon>
    </lineage>
</organism>
<sequence>MPPKKLLFIAWDLDFKKGAALVGGMVKNPYYLLKGISKNFETKYLSTSKNRDFFSHNVRERVDTNYLAALPKYLIRCLIISLKISRSYEKPDILHVHTPALVPIFYSFKNTALVVTAHGTHWPEFKANHRVRGLKSLVIYINAYLQFMLERKIYAMADRVISVSDFQVKELVDDYRVRPEKIEVIQNGIDMCFYAPPELSVVRDTDVLFVGRPVPKKGIDVLLEAIKIANKELPSPIESTWVFGQGWVSEPNVGNQYAEAIQNIGGRILNHVPEEDLPSLYGKAKVLVVPSLGYESLPTVLMEGVACGVVPLASKSFGNVELLPAELLFEEGNVKELAKQIVSVLTNISVSQKMAATVDLEKYKLERCVAEHEKLYMRVCNEQ</sequence>
<dbReference type="Pfam" id="PF13439">
    <property type="entry name" value="Glyco_transf_4"/>
    <property type="match status" value="1"/>
</dbReference>
<dbReference type="InterPro" id="IPR028098">
    <property type="entry name" value="Glyco_trans_4-like_N"/>
</dbReference>
<comment type="caution">
    <text evidence="3">The sequence shown here is derived from an EMBL/GenBank/DDBJ whole genome shotgun (WGS) entry which is preliminary data.</text>
</comment>
<protein>
    <submittedName>
        <fullName evidence="3">Glycosyltransferase family 4 protein</fullName>
    </submittedName>
</protein>
<accession>A0ABX1GKV8</accession>
<dbReference type="Proteomes" id="UP000765845">
    <property type="component" value="Unassembled WGS sequence"/>
</dbReference>
<dbReference type="CDD" id="cd03801">
    <property type="entry name" value="GT4_PimA-like"/>
    <property type="match status" value="1"/>
</dbReference>
<dbReference type="EMBL" id="JAAWWK010000009">
    <property type="protein sequence ID" value="NKI19561.1"/>
    <property type="molecule type" value="Genomic_DNA"/>
</dbReference>
<name>A0ABX1GKV8_9GAMM</name>
<dbReference type="PANTHER" id="PTHR12526:SF638">
    <property type="entry name" value="SPORE COAT PROTEIN SA"/>
    <property type="match status" value="1"/>
</dbReference>
<dbReference type="Pfam" id="PF00534">
    <property type="entry name" value="Glycos_transf_1"/>
    <property type="match status" value="1"/>
</dbReference>
<dbReference type="Gene3D" id="3.40.50.2000">
    <property type="entry name" value="Glycogen Phosphorylase B"/>
    <property type="match status" value="2"/>
</dbReference>
<feature type="domain" description="Glycosyl transferase family 1" evidence="1">
    <location>
        <begin position="204"/>
        <end position="354"/>
    </location>
</feature>
<dbReference type="PANTHER" id="PTHR12526">
    <property type="entry name" value="GLYCOSYLTRANSFERASE"/>
    <property type="match status" value="1"/>
</dbReference>
<dbReference type="RefSeq" id="WP_168452085.1">
    <property type="nucleotide sequence ID" value="NZ_JAAWWK010000009.1"/>
</dbReference>